<dbReference type="Pfam" id="PF07695">
    <property type="entry name" value="7TMR-DISM_7TM"/>
    <property type="match status" value="1"/>
</dbReference>
<evidence type="ECO:0000256" key="4">
    <source>
        <dbReference type="ARBA" id="ARBA00022679"/>
    </source>
</evidence>
<dbReference type="InterPro" id="IPR005467">
    <property type="entry name" value="His_kinase_dom"/>
</dbReference>
<reference evidence="12 13" key="1">
    <citation type="submission" date="2013-04" db="EMBL/GenBank/DDBJ databases">
        <title>Oceanococcus atlanticus 22II-S10r2 Genome Sequencing.</title>
        <authorList>
            <person name="Lai Q."/>
            <person name="Li G."/>
            <person name="Shao Z."/>
        </authorList>
    </citation>
    <scope>NUCLEOTIDE SEQUENCE [LARGE SCALE GENOMIC DNA]</scope>
    <source>
        <strain evidence="12 13">22II-S10r2</strain>
    </source>
</reference>
<feature type="transmembrane region" description="Helical" evidence="10">
    <location>
        <begin position="314"/>
        <end position="334"/>
    </location>
</feature>
<evidence type="ECO:0000256" key="1">
    <source>
        <dbReference type="ARBA" id="ARBA00000085"/>
    </source>
</evidence>
<feature type="coiled-coil region" evidence="9">
    <location>
        <begin position="366"/>
        <end position="400"/>
    </location>
</feature>
<evidence type="ECO:0000313" key="12">
    <source>
        <dbReference type="EMBL" id="ORE87457.1"/>
    </source>
</evidence>
<evidence type="ECO:0000313" key="13">
    <source>
        <dbReference type="Proteomes" id="UP000192342"/>
    </source>
</evidence>
<dbReference type="PROSITE" id="PS50109">
    <property type="entry name" value="HIS_KIN"/>
    <property type="match status" value="1"/>
</dbReference>
<evidence type="ECO:0000256" key="6">
    <source>
        <dbReference type="ARBA" id="ARBA00022777"/>
    </source>
</evidence>
<dbReference type="Gene3D" id="1.20.5.1930">
    <property type="match status" value="1"/>
</dbReference>
<name>A0A1Y1SEP2_9GAMM</name>
<evidence type="ECO:0000259" key="11">
    <source>
        <dbReference type="PROSITE" id="PS50109"/>
    </source>
</evidence>
<dbReference type="InterPro" id="IPR011712">
    <property type="entry name" value="Sig_transdc_His_kin_sub3_dim/P"/>
</dbReference>
<dbReference type="InterPro" id="IPR011623">
    <property type="entry name" value="7TMR_DISM_rcpt_extracell_dom1"/>
</dbReference>
<dbReference type="GO" id="GO:0000155">
    <property type="term" value="F:phosphorelay sensor kinase activity"/>
    <property type="evidence" value="ECO:0007669"/>
    <property type="project" value="InterPro"/>
</dbReference>
<dbReference type="Pfam" id="PF02518">
    <property type="entry name" value="HATPase_c"/>
    <property type="match status" value="1"/>
</dbReference>
<protein>
    <recommendedName>
        <fullName evidence="2">histidine kinase</fullName>
        <ecNumber evidence="2">2.7.13.3</ecNumber>
    </recommendedName>
</protein>
<dbReference type="PANTHER" id="PTHR24421">
    <property type="entry name" value="NITRATE/NITRITE SENSOR PROTEIN NARX-RELATED"/>
    <property type="match status" value="1"/>
</dbReference>
<organism evidence="12 13">
    <name type="scientific">Oceanococcus atlanticus</name>
    <dbReference type="NCBI Taxonomy" id="1317117"/>
    <lineage>
        <taxon>Bacteria</taxon>
        <taxon>Pseudomonadati</taxon>
        <taxon>Pseudomonadota</taxon>
        <taxon>Gammaproteobacteria</taxon>
        <taxon>Chromatiales</taxon>
        <taxon>Oceanococcaceae</taxon>
        <taxon>Oceanococcus</taxon>
    </lineage>
</organism>
<dbReference type="Pfam" id="PF07696">
    <property type="entry name" value="7TMR-DISMED2"/>
    <property type="match status" value="1"/>
</dbReference>
<dbReference type="InterPro" id="IPR050482">
    <property type="entry name" value="Sensor_HK_TwoCompSys"/>
</dbReference>
<feature type="transmembrane region" description="Helical" evidence="10">
    <location>
        <begin position="281"/>
        <end position="302"/>
    </location>
</feature>
<keyword evidence="3" id="KW-0597">Phosphoprotein</keyword>
<dbReference type="OrthoDB" id="5289013at2"/>
<dbReference type="SUPFAM" id="SSF55874">
    <property type="entry name" value="ATPase domain of HSP90 chaperone/DNA topoisomerase II/histidine kinase"/>
    <property type="match status" value="1"/>
</dbReference>
<dbReference type="Pfam" id="PF07730">
    <property type="entry name" value="HisKA_3"/>
    <property type="match status" value="1"/>
</dbReference>
<dbReference type="EC" id="2.7.13.3" evidence="2"/>
<keyword evidence="6" id="KW-0418">Kinase</keyword>
<feature type="domain" description="Histidine kinase" evidence="11">
    <location>
        <begin position="409"/>
        <end position="582"/>
    </location>
</feature>
<keyword evidence="7" id="KW-0067">ATP-binding</keyword>
<evidence type="ECO:0000256" key="3">
    <source>
        <dbReference type="ARBA" id="ARBA00022553"/>
    </source>
</evidence>
<feature type="transmembrane region" description="Helical" evidence="10">
    <location>
        <begin position="167"/>
        <end position="185"/>
    </location>
</feature>
<evidence type="ECO:0000256" key="7">
    <source>
        <dbReference type="ARBA" id="ARBA00022840"/>
    </source>
</evidence>
<dbReference type="GO" id="GO:0016020">
    <property type="term" value="C:membrane"/>
    <property type="evidence" value="ECO:0007669"/>
    <property type="project" value="InterPro"/>
</dbReference>
<proteinExistence type="predicted"/>
<keyword evidence="8" id="KW-0902">Two-component regulatory system</keyword>
<evidence type="ECO:0000256" key="10">
    <source>
        <dbReference type="SAM" id="Phobius"/>
    </source>
</evidence>
<dbReference type="PANTHER" id="PTHR24421:SF10">
    <property type="entry name" value="NITRATE_NITRITE SENSOR PROTEIN NARQ"/>
    <property type="match status" value="1"/>
</dbReference>
<dbReference type="GO" id="GO:0046983">
    <property type="term" value="F:protein dimerization activity"/>
    <property type="evidence" value="ECO:0007669"/>
    <property type="project" value="InterPro"/>
</dbReference>
<gene>
    <name evidence="12" type="ORF">ATO7_10457</name>
</gene>
<feature type="transmembrane region" description="Helical" evidence="10">
    <location>
        <begin position="192"/>
        <end position="211"/>
    </location>
</feature>
<dbReference type="AlphaFoldDB" id="A0A1Y1SEP2"/>
<keyword evidence="13" id="KW-1185">Reference proteome</keyword>
<dbReference type="SMART" id="SM00387">
    <property type="entry name" value="HATPase_c"/>
    <property type="match status" value="1"/>
</dbReference>
<dbReference type="InterPro" id="IPR003594">
    <property type="entry name" value="HATPase_dom"/>
</dbReference>
<keyword evidence="10" id="KW-0812">Transmembrane</keyword>
<dbReference type="InterPro" id="IPR036890">
    <property type="entry name" value="HATPase_C_sf"/>
</dbReference>
<evidence type="ECO:0000256" key="9">
    <source>
        <dbReference type="SAM" id="Coils"/>
    </source>
</evidence>
<feature type="transmembrane region" description="Helical" evidence="10">
    <location>
        <begin position="256"/>
        <end position="275"/>
    </location>
</feature>
<accession>A0A1Y1SEP2</accession>
<dbReference type="EMBL" id="AQQV01000002">
    <property type="protein sequence ID" value="ORE87457.1"/>
    <property type="molecule type" value="Genomic_DNA"/>
</dbReference>
<dbReference type="Gene3D" id="2.60.40.2380">
    <property type="match status" value="1"/>
</dbReference>
<dbReference type="InterPro" id="IPR011622">
    <property type="entry name" value="7TMR_DISM_rcpt_extracell_dom2"/>
</dbReference>
<comment type="caution">
    <text evidence="12">The sequence shown here is derived from an EMBL/GenBank/DDBJ whole genome shotgun (WGS) entry which is preliminary data.</text>
</comment>
<keyword evidence="9" id="KW-0175">Coiled coil</keyword>
<keyword evidence="10" id="KW-0472">Membrane</keyword>
<dbReference type="Gene3D" id="3.30.565.10">
    <property type="entry name" value="Histidine kinase-like ATPase, C-terminal domain"/>
    <property type="match status" value="1"/>
</dbReference>
<feature type="transmembrane region" description="Helical" evidence="10">
    <location>
        <begin position="223"/>
        <end position="244"/>
    </location>
</feature>
<keyword evidence="4" id="KW-0808">Transferase</keyword>
<comment type="catalytic activity">
    <reaction evidence="1">
        <text>ATP + protein L-histidine = ADP + protein N-phospho-L-histidine.</text>
        <dbReference type="EC" id="2.7.13.3"/>
    </reaction>
</comment>
<keyword evidence="5" id="KW-0547">Nucleotide-binding</keyword>
<evidence type="ECO:0000256" key="8">
    <source>
        <dbReference type="ARBA" id="ARBA00023012"/>
    </source>
</evidence>
<dbReference type="RefSeq" id="WP_083561687.1">
    <property type="nucleotide sequence ID" value="NZ_AQQV01000002.1"/>
</dbReference>
<dbReference type="STRING" id="1317117.ATO7_10457"/>
<dbReference type="CDD" id="cd16917">
    <property type="entry name" value="HATPase_UhpB-NarQ-NarX-like"/>
    <property type="match status" value="1"/>
</dbReference>
<sequence length="582" mass="64443">MDFAVFGVGLGMLAAAWLTPDFAVLEDEAGRMSIEQAAAQLDGLAHASTDAQRGLNAGLSDSVWWMRIDLAAAANARLLVVPYSQNDQLEVFRRNLQGRWQTASAGDFTPMSSREIAHPQPIFAIEPDFAGPLYLRVASSGAVNVPLQLWDERAFWRQDGRNQLAYGFYYAVLFALAIYNAFLWLAFRDRAYLNYVLYLLGLLLFQVAYSGHGHWLLWPHAGLFAHLATLLGLAATLGFGAAFVSDMARARRWAPTLHKMLCGLMLVAVVAALLTPLTYRTAMLMLLLSVAVCSVVFPLTLVQALRAGERQARFLLLGYCAFMPGAALLSLRTAGFLPASWLSEHAYQIGTMAEAMLLSFALADRINLLNVEKERATHALAQQRERGAQALLDVQDAERRRIAQELHDGIGQRLLTILMSLRGMAAPEVRALQHEVRETIRETRRVSANLYPSQLDRLGLVEALQAMLETACDSARLRCTHDLHDVPLSRRDALQVYRIAQEAISNALRHAQARHVHLALQADQDHYRLRIEDDGHGFAEHAARCGQGIPGMHDRAMRLNACLTVQTRPQGGTQVTLEAPLT</sequence>
<evidence type="ECO:0000256" key="5">
    <source>
        <dbReference type="ARBA" id="ARBA00022741"/>
    </source>
</evidence>
<evidence type="ECO:0000256" key="2">
    <source>
        <dbReference type="ARBA" id="ARBA00012438"/>
    </source>
</evidence>
<dbReference type="Proteomes" id="UP000192342">
    <property type="component" value="Unassembled WGS sequence"/>
</dbReference>
<dbReference type="GO" id="GO:0005524">
    <property type="term" value="F:ATP binding"/>
    <property type="evidence" value="ECO:0007669"/>
    <property type="project" value="UniProtKB-KW"/>
</dbReference>
<keyword evidence="10" id="KW-1133">Transmembrane helix</keyword>